<dbReference type="VEuPathDB" id="TriTrypDB:TM35_000073100"/>
<sequence length="507" mass="58524">MKASSTPVHMRSTVLEWKSAILPPVTLWFTTTEGDWCFDQYLELHYTPETLREQGHLILWKKQHQHQHQEERHRDEPFIIPEDTDNEISSKVTFRLSDLQAVQRHVFAAPVYVAYNDKLTGEKNDLGKKNNPPSHSSRYKLSGAVGLVLSWQYGSKLFFVFHNELETDKWEKALQLVLMKLKKDNEKITSSPMMEQLDASLDPPCQGQLLMRRSDARFQHYYVIPSKYMKGSLHQSSFLPNQMIYLSRHRSKWVLQVQKSLGLGIPQRIDLQYTTIREDQSDDYLMFLDVEPYIPNWRSACNNSSNREKDSLTDRRSIHAKRYECMVSSIQEKREWQKWFRSHGAVVIFASDVSRDASPVVQDDDLLIPSSQQQQQPKSILKKPVVSSAWSVLSGLVPARNTVNNNNNNNNSRNNNRNKNNDYIIPNDIHWCNSSTMVLPLHEETNRPSSSSKPTENDFSETTEASGKGDDFSTSIVSTAIHNDENGIDKEKLIILEDTPNEKKTRC</sequence>
<proteinExistence type="predicted"/>
<evidence type="ECO:0000313" key="2">
    <source>
        <dbReference type="EMBL" id="ORC90886.1"/>
    </source>
</evidence>
<organism evidence="2 3">
    <name type="scientific">Trypanosoma theileri</name>
    <dbReference type="NCBI Taxonomy" id="67003"/>
    <lineage>
        <taxon>Eukaryota</taxon>
        <taxon>Discoba</taxon>
        <taxon>Euglenozoa</taxon>
        <taxon>Kinetoplastea</taxon>
        <taxon>Metakinetoplastina</taxon>
        <taxon>Trypanosomatida</taxon>
        <taxon>Trypanosomatidae</taxon>
        <taxon>Trypanosoma</taxon>
    </lineage>
</organism>
<feature type="region of interest" description="Disordered" evidence="1">
    <location>
        <begin position="400"/>
        <end position="421"/>
    </location>
</feature>
<name>A0A1X0P1R1_9TRYP</name>
<comment type="caution">
    <text evidence="2">The sequence shown here is derived from an EMBL/GenBank/DDBJ whole genome shotgun (WGS) entry which is preliminary data.</text>
</comment>
<evidence type="ECO:0000313" key="3">
    <source>
        <dbReference type="Proteomes" id="UP000192257"/>
    </source>
</evidence>
<reference evidence="2 3" key="1">
    <citation type="submission" date="2017-03" db="EMBL/GenBank/DDBJ databases">
        <title>An alternative strategy for trypanosome survival in the mammalian bloodstream revealed through genome and transcriptome analysis of the ubiquitous bovine parasite Trypanosoma (Megatrypanum) theileri.</title>
        <authorList>
            <person name="Kelly S."/>
            <person name="Ivens A."/>
            <person name="Mott A."/>
            <person name="O'Neill E."/>
            <person name="Emms D."/>
            <person name="Macleod O."/>
            <person name="Voorheis P."/>
            <person name="Matthews J."/>
            <person name="Matthews K."/>
            <person name="Carrington M."/>
        </authorList>
    </citation>
    <scope>NUCLEOTIDE SEQUENCE [LARGE SCALE GENOMIC DNA]</scope>
    <source>
        <strain evidence="2">Edinburgh</strain>
    </source>
</reference>
<evidence type="ECO:0000256" key="1">
    <source>
        <dbReference type="SAM" id="MobiDB-lite"/>
    </source>
</evidence>
<dbReference type="OrthoDB" id="252290at2759"/>
<dbReference type="Proteomes" id="UP000192257">
    <property type="component" value="Unassembled WGS sequence"/>
</dbReference>
<feature type="compositionally biased region" description="Low complexity" evidence="1">
    <location>
        <begin position="400"/>
        <end position="418"/>
    </location>
</feature>
<evidence type="ECO:0008006" key="4">
    <source>
        <dbReference type="Google" id="ProtNLM"/>
    </source>
</evidence>
<dbReference type="GeneID" id="39983536"/>
<dbReference type="EMBL" id="NBCO01000007">
    <property type="protein sequence ID" value="ORC90886.1"/>
    <property type="molecule type" value="Genomic_DNA"/>
</dbReference>
<gene>
    <name evidence="2" type="ORF">TM35_000073100</name>
</gene>
<accession>A0A1X0P1R1</accession>
<feature type="region of interest" description="Disordered" evidence="1">
    <location>
        <begin position="443"/>
        <end position="473"/>
    </location>
</feature>
<protein>
    <recommendedName>
        <fullName evidence="4">PH domain-containing protein</fullName>
    </recommendedName>
</protein>
<dbReference type="RefSeq" id="XP_028884952.1">
    <property type="nucleotide sequence ID" value="XM_029023756.1"/>
</dbReference>
<dbReference type="AlphaFoldDB" id="A0A1X0P1R1"/>
<keyword evidence="3" id="KW-1185">Reference proteome</keyword>